<comment type="caution">
    <text evidence="3">The sequence shown here is derived from an EMBL/GenBank/DDBJ whole genome shotgun (WGS) entry which is preliminary data.</text>
</comment>
<dbReference type="InterPro" id="IPR029039">
    <property type="entry name" value="Flavoprotein-like_sf"/>
</dbReference>
<dbReference type="Proteomes" id="UP000554488">
    <property type="component" value="Unassembled WGS sequence"/>
</dbReference>
<name>A0A849XXW3_9FIRM</name>
<dbReference type="GO" id="GO:0046872">
    <property type="term" value="F:metal ion binding"/>
    <property type="evidence" value="ECO:0007669"/>
    <property type="project" value="InterPro"/>
</dbReference>
<dbReference type="InterPro" id="IPR026816">
    <property type="entry name" value="Flavodoxin_dom"/>
</dbReference>
<evidence type="ECO:0000313" key="4">
    <source>
        <dbReference type="Proteomes" id="UP000554488"/>
    </source>
</evidence>
<dbReference type="SMART" id="SM00849">
    <property type="entry name" value="Lactamase_B"/>
    <property type="match status" value="1"/>
</dbReference>
<dbReference type="Pfam" id="PF12724">
    <property type="entry name" value="Flavodoxin_5"/>
    <property type="match status" value="1"/>
</dbReference>
<dbReference type="GO" id="GO:0010181">
    <property type="term" value="F:FMN binding"/>
    <property type="evidence" value="ECO:0007669"/>
    <property type="project" value="InterPro"/>
</dbReference>
<evidence type="ECO:0000259" key="2">
    <source>
        <dbReference type="PROSITE" id="PS50902"/>
    </source>
</evidence>
<sequence length="388" mass="43513">MKDIVISDAVKYIGADDKDLDLFESQYIVPNGVSYNSYVILDEKIAVMDTIDTRKTDEWKENLERVLDGRTPDYLVVSHLEPDHAGSIKEFADKYPEAKIVASTKAIAMLPQFFEIADLADRAVAVKEGEELSLGSHTLQFFMAPMVHWPEVMVEYEKSEKILFSADGFGKFGALDADEDWACEARRYYFNIVGKYGAQVQALLKKAATLDIQTICPLHGPILKENLGYYIGKYMTWSNYEPEDDGVLVAYASIHGNTKKAAEKMKEILEAKGAKKVAITDLSRDDMAEAIEDAFRYDKLVLAAASYDASVFPCMETFLNKLTNKNYQNRKIAIIENGSWAPTAARVMKSYVEKMKKITLCEKTVTIKSAMKDADVTAMEELADELLA</sequence>
<dbReference type="InterPro" id="IPR016440">
    <property type="entry name" value="Rubredoxin-O_OxRdtase"/>
</dbReference>
<dbReference type="InterPro" id="IPR001279">
    <property type="entry name" value="Metallo-B-lactamas"/>
</dbReference>
<dbReference type="GO" id="GO:0009055">
    <property type="term" value="F:electron transfer activity"/>
    <property type="evidence" value="ECO:0007669"/>
    <property type="project" value="InterPro"/>
</dbReference>
<dbReference type="PANTHER" id="PTHR43717:SF1">
    <property type="entry name" value="ANAEROBIC NITRIC OXIDE REDUCTASE FLAVORUBREDOXIN"/>
    <property type="match status" value="1"/>
</dbReference>
<reference evidence="3 4" key="1">
    <citation type="submission" date="2020-04" db="EMBL/GenBank/DDBJ databases">
        <authorList>
            <person name="Pieper L."/>
        </authorList>
    </citation>
    <scope>NUCLEOTIDE SEQUENCE [LARGE SCALE GENOMIC DNA]</scope>
    <source>
        <strain evidence="3 4">F22</strain>
    </source>
</reference>
<reference evidence="3 4" key="2">
    <citation type="submission" date="2020-07" db="EMBL/GenBank/DDBJ databases">
        <title>Bacterial metabolism rescues the inhibition of intestinal drug absorption by food and drug additives.</title>
        <authorList>
            <person name="Zou L."/>
            <person name="Spanogiannopoulos P."/>
            <person name="Chien H.-C."/>
            <person name="Pieper L.M."/>
            <person name="Cai W."/>
            <person name="Khuri N."/>
            <person name="Pottel J."/>
            <person name="Vora B."/>
            <person name="Ni Z."/>
            <person name="Tsakalozou E."/>
            <person name="Zhang W."/>
            <person name="Shoichet B.K."/>
            <person name="Giacomini K.M."/>
            <person name="Turnbaugh P.J."/>
        </authorList>
    </citation>
    <scope>NUCLEOTIDE SEQUENCE [LARGE SCALE GENOMIC DNA]</scope>
    <source>
        <strain evidence="3 4">F22</strain>
    </source>
</reference>
<protein>
    <submittedName>
        <fullName evidence="3">FprA family A-type flavoprotein</fullName>
    </submittedName>
</protein>
<dbReference type="Gene3D" id="3.40.50.360">
    <property type="match status" value="1"/>
</dbReference>
<organism evidence="3 4">
    <name type="scientific">Coprococcus comes</name>
    <dbReference type="NCBI Taxonomy" id="410072"/>
    <lineage>
        <taxon>Bacteria</taxon>
        <taxon>Bacillati</taxon>
        <taxon>Bacillota</taxon>
        <taxon>Clostridia</taxon>
        <taxon>Lachnospirales</taxon>
        <taxon>Lachnospiraceae</taxon>
        <taxon>Coprococcus</taxon>
    </lineage>
</organism>
<dbReference type="AlphaFoldDB" id="A0A849XXW3"/>
<dbReference type="SUPFAM" id="SSF52218">
    <property type="entry name" value="Flavoproteins"/>
    <property type="match status" value="1"/>
</dbReference>
<dbReference type="PIRSF" id="PIRSF005243">
    <property type="entry name" value="ROO"/>
    <property type="match status" value="1"/>
</dbReference>
<dbReference type="CDD" id="cd07709">
    <property type="entry name" value="flavodiiron_proteins_MBL-fold"/>
    <property type="match status" value="1"/>
</dbReference>
<dbReference type="InterPro" id="IPR008254">
    <property type="entry name" value="Flavodoxin/NO_synth"/>
</dbReference>
<gene>
    <name evidence="3" type="ORF">HUU93_07530</name>
</gene>
<dbReference type="InterPro" id="IPR045761">
    <property type="entry name" value="ODP_dom"/>
</dbReference>
<accession>A0A849XXW3</accession>
<feature type="domain" description="Flavodoxin-like" evidence="2">
    <location>
        <begin position="247"/>
        <end position="387"/>
    </location>
</feature>
<dbReference type="InterPro" id="IPR036866">
    <property type="entry name" value="RibonucZ/Hydroxyglut_hydro"/>
</dbReference>
<dbReference type="PANTHER" id="PTHR43717">
    <property type="entry name" value="ANAEROBIC NITRIC OXIDE REDUCTASE FLAVORUBREDOXIN"/>
    <property type="match status" value="1"/>
</dbReference>
<evidence type="ECO:0000256" key="1">
    <source>
        <dbReference type="ARBA" id="ARBA00007121"/>
    </source>
</evidence>
<dbReference type="Pfam" id="PF19583">
    <property type="entry name" value="ODP"/>
    <property type="match status" value="1"/>
</dbReference>
<dbReference type="RefSeq" id="WP_175305671.1">
    <property type="nucleotide sequence ID" value="NZ_JABWDC010000022.1"/>
</dbReference>
<dbReference type="PROSITE" id="PS50902">
    <property type="entry name" value="FLAVODOXIN_LIKE"/>
    <property type="match status" value="1"/>
</dbReference>
<proteinExistence type="inferred from homology"/>
<dbReference type="EMBL" id="JABWDC010000022">
    <property type="protein sequence ID" value="NUN86450.1"/>
    <property type="molecule type" value="Genomic_DNA"/>
</dbReference>
<dbReference type="GO" id="GO:0016651">
    <property type="term" value="F:oxidoreductase activity, acting on NAD(P)H"/>
    <property type="evidence" value="ECO:0007669"/>
    <property type="project" value="UniProtKB-ARBA"/>
</dbReference>
<evidence type="ECO:0000313" key="3">
    <source>
        <dbReference type="EMBL" id="NUN86450.1"/>
    </source>
</evidence>
<dbReference type="Gene3D" id="3.60.15.10">
    <property type="entry name" value="Ribonuclease Z/Hydroxyacylglutathione hydrolase-like"/>
    <property type="match status" value="1"/>
</dbReference>
<dbReference type="SUPFAM" id="SSF56281">
    <property type="entry name" value="Metallo-hydrolase/oxidoreductase"/>
    <property type="match status" value="1"/>
</dbReference>
<comment type="similarity">
    <text evidence="1">In the N-terminal section; belongs to the zinc metallo-hydrolase group 3 family.</text>
</comment>